<proteinExistence type="predicted"/>
<keyword evidence="3" id="KW-1185">Reference proteome</keyword>
<dbReference type="InterPro" id="IPR029058">
    <property type="entry name" value="AB_hydrolase_fold"/>
</dbReference>
<accession>A0ABQ4CIX9</accession>
<sequence>MIDAIEVEGGDLAVGVWGDSGPLVVAAHGITSHHLAWGLVAPALADTHLFVAPDLRGRGHSRDLPAPYGMDRHAADLAAVIRAYGGGPAIVVGHSMGCWAAVALARTAPALVARLVLVDGGPPLAPPPGAPAEPSPEQVTHVITETVGQAYARLSLTFPDRGAYQDLWRAHPSLAEWNDAMAAYADYDLVEDGGALRPACRLEAALADARDLYAWQPVAPEALPVPAVFLRAERGMLDQPEGMFAPGAAARAFPGITERDVPGTNHYTITLAPKGAAEVAAAIASAA</sequence>
<gene>
    <name evidence="2" type="ORF">Asi02nite_07360</name>
</gene>
<dbReference type="Pfam" id="PF00561">
    <property type="entry name" value="Abhydrolase_1"/>
    <property type="match status" value="1"/>
</dbReference>
<evidence type="ECO:0000313" key="2">
    <source>
        <dbReference type="EMBL" id="GIF71218.1"/>
    </source>
</evidence>
<dbReference type="SUPFAM" id="SSF53474">
    <property type="entry name" value="alpha/beta-Hydrolases"/>
    <property type="match status" value="1"/>
</dbReference>
<feature type="domain" description="AB hydrolase-1" evidence="1">
    <location>
        <begin position="22"/>
        <end position="128"/>
    </location>
</feature>
<dbReference type="InterPro" id="IPR050266">
    <property type="entry name" value="AB_hydrolase_sf"/>
</dbReference>
<evidence type="ECO:0000313" key="3">
    <source>
        <dbReference type="Proteomes" id="UP000604117"/>
    </source>
</evidence>
<dbReference type="EMBL" id="BONE01000004">
    <property type="protein sequence ID" value="GIF71218.1"/>
    <property type="molecule type" value="Genomic_DNA"/>
</dbReference>
<protein>
    <recommendedName>
        <fullName evidence="1">AB hydrolase-1 domain-containing protein</fullName>
    </recommendedName>
</protein>
<organism evidence="2 3">
    <name type="scientific">Asanoa siamensis</name>
    <dbReference type="NCBI Taxonomy" id="926357"/>
    <lineage>
        <taxon>Bacteria</taxon>
        <taxon>Bacillati</taxon>
        <taxon>Actinomycetota</taxon>
        <taxon>Actinomycetes</taxon>
        <taxon>Micromonosporales</taxon>
        <taxon>Micromonosporaceae</taxon>
        <taxon>Asanoa</taxon>
    </lineage>
</organism>
<dbReference type="Proteomes" id="UP000604117">
    <property type="component" value="Unassembled WGS sequence"/>
</dbReference>
<name>A0ABQ4CIX9_9ACTN</name>
<dbReference type="RefSeq" id="WP_203710712.1">
    <property type="nucleotide sequence ID" value="NZ_BONE01000004.1"/>
</dbReference>
<evidence type="ECO:0000259" key="1">
    <source>
        <dbReference type="Pfam" id="PF00561"/>
    </source>
</evidence>
<dbReference type="PANTHER" id="PTHR43798">
    <property type="entry name" value="MONOACYLGLYCEROL LIPASE"/>
    <property type="match status" value="1"/>
</dbReference>
<dbReference type="InterPro" id="IPR000073">
    <property type="entry name" value="AB_hydrolase_1"/>
</dbReference>
<dbReference type="PANTHER" id="PTHR43798:SF33">
    <property type="entry name" value="HYDROLASE, PUTATIVE (AFU_ORTHOLOGUE AFUA_2G14860)-RELATED"/>
    <property type="match status" value="1"/>
</dbReference>
<dbReference type="Gene3D" id="3.40.50.1820">
    <property type="entry name" value="alpha/beta hydrolase"/>
    <property type="match status" value="1"/>
</dbReference>
<comment type="caution">
    <text evidence="2">The sequence shown here is derived from an EMBL/GenBank/DDBJ whole genome shotgun (WGS) entry which is preliminary data.</text>
</comment>
<reference evidence="2 3" key="1">
    <citation type="submission" date="2021-01" db="EMBL/GenBank/DDBJ databases">
        <title>Whole genome shotgun sequence of Asanoa siamensis NBRC 107932.</title>
        <authorList>
            <person name="Komaki H."/>
            <person name="Tamura T."/>
        </authorList>
    </citation>
    <scope>NUCLEOTIDE SEQUENCE [LARGE SCALE GENOMIC DNA]</scope>
    <source>
        <strain evidence="2 3">NBRC 107932</strain>
    </source>
</reference>